<feature type="transmembrane region" description="Helical" evidence="2">
    <location>
        <begin position="20"/>
        <end position="45"/>
    </location>
</feature>
<organism evidence="3">
    <name type="scientific">Abalone asfa-like virus</name>
    <dbReference type="NCBI Taxonomy" id="2839893"/>
    <lineage>
        <taxon>Viruses</taxon>
        <taxon>Varidnaviria</taxon>
        <taxon>Bamfordvirae</taxon>
        <taxon>Nucleocytoviricota</taxon>
        <taxon>Pokkesviricetes</taxon>
        <taxon>Asfuvirales</taxon>
        <taxon>Asfarviridae</taxon>
    </lineage>
</organism>
<evidence type="ECO:0000256" key="1">
    <source>
        <dbReference type="SAM" id="MobiDB-lite"/>
    </source>
</evidence>
<keyword evidence="2" id="KW-0472">Membrane</keyword>
<keyword evidence="2" id="KW-1133">Transmembrane helix</keyword>
<proteinExistence type="predicted"/>
<keyword evidence="2" id="KW-0812">Transmembrane</keyword>
<protein>
    <submittedName>
        <fullName evidence="3">Uncharacterized protein</fullName>
    </submittedName>
</protein>
<evidence type="ECO:0000313" key="3">
    <source>
        <dbReference type="EMBL" id="BBO54015.1"/>
    </source>
</evidence>
<feature type="transmembrane region" description="Helical" evidence="2">
    <location>
        <begin position="57"/>
        <end position="74"/>
    </location>
</feature>
<evidence type="ECO:0000256" key="2">
    <source>
        <dbReference type="SAM" id="Phobius"/>
    </source>
</evidence>
<dbReference type="EMBL" id="LC506465">
    <property type="protein sequence ID" value="BBO54015.1"/>
    <property type="molecule type" value="Genomic_DNA"/>
</dbReference>
<feature type="region of interest" description="Disordered" evidence="1">
    <location>
        <begin position="117"/>
        <end position="141"/>
    </location>
</feature>
<sequence>MTNFGYTINNILDQSLKSPGFAFMVGNPMITAIILSVLILIILVIIHPRMQRKIKTFLYIFVSGFVILCFHYYIQKRKFSSQLNDTRVNVLIDELGTMRKDSKFQDEYVPITTNQEVFEPETPIQRSESPPTPAPSIVPDVVLPSERPSVFVAN</sequence>
<reference evidence="3" key="1">
    <citation type="journal article" date="2020" name="Sci. Rep.">
        <title>A novel Asfarvirus-like virus identified as a potential cause of mass mortality of abalone.</title>
        <authorList>
            <person name="Matsuyama T."/>
            <person name="Takano T."/>
            <person name="Nishiki I."/>
            <person name="Fujiwara A."/>
            <person name="Kiryu I."/>
            <person name="Inada M."/>
            <person name="Sakai T."/>
            <person name="Terashima S."/>
            <person name="Matsuura Y."/>
            <person name="Isowa K."/>
            <person name="Nakayasu C."/>
        </authorList>
    </citation>
    <scope>NUCLEOTIDE SEQUENCE</scope>
</reference>
<name>A0A5K7XYK6_9VIRU</name>
<accession>A0A5K7XYK6</accession>